<name>A0A6P9D5X9_PANGU</name>
<feature type="chain" id="PRO_5027716747" evidence="2">
    <location>
        <begin position="23"/>
        <end position="101"/>
    </location>
</feature>
<dbReference type="SUPFAM" id="SSF54117">
    <property type="entry name" value="Interleukin 8-like chemokines"/>
    <property type="match status" value="1"/>
</dbReference>
<gene>
    <name evidence="5" type="primary">LOC117673636</name>
</gene>
<evidence type="ECO:0000313" key="5">
    <source>
        <dbReference type="RefSeq" id="XP_034287005.1"/>
    </source>
</evidence>
<evidence type="ECO:0000313" key="4">
    <source>
        <dbReference type="Proteomes" id="UP001652622"/>
    </source>
</evidence>
<dbReference type="OMA" id="TIWARWI"/>
<evidence type="ECO:0000256" key="2">
    <source>
        <dbReference type="SAM" id="SignalP"/>
    </source>
</evidence>
<dbReference type="InterPro" id="IPR001811">
    <property type="entry name" value="Chemokine_IL8-like_dom"/>
</dbReference>
<dbReference type="GO" id="GO:0004222">
    <property type="term" value="F:metalloendopeptidase activity"/>
    <property type="evidence" value="ECO:0007669"/>
    <property type="project" value="InterPro"/>
</dbReference>
<feature type="signal peptide" evidence="2">
    <location>
        <begin position="1"/>
        <end position="22"/>
    </location>
</feature>
<accession>A0A6P9D5X9</accession>
<dbReference type="OrthoDB" id="8872899at2759"/>
<dbReference type="GO" id="GO:0005615">
    <property type="term" value="C:extracellular space"/>
    <property type="evidence" value="ECO:0007669"/>
    <property type="project" value="UniProtKB-KW"/>
</dbReference>
<keyword evidence="1" id="KW-0202">Cytokine</keyword>
<dbReference type="PROSITE" id="PS51257">
    <property type="entry name" value="PROKAR_LIPOPROTEIN"/>
    <property type="match status" value="1"/>
</dbReference>
<sequence length="101" mass="11589">MLKQTFLTVLVLLACWVALMEGLQTSSHDRCSCKGSRMSSVIMNRVAKIEFYMRGSTCSQDELIVIFRNGQKRCLNLDEDQGRRIHQAIMYRNNVRKGSSN</sequence>
<protein>
    <submittedName>
        <fullName evidence="5">Growth-regulated alpha protein-like</fullName>
    </submittedName>
</protein>
<dbReference type="GO" id="GO:0006508">
    <property type="term" value="P:proteolysis"/>
    <property type="evidence" value="ECO:0007669"/>
    <property type="project" value="InterPro"/>
</dbReference>
<dbReference type="GeneID" id="117673636"/>
<evidence type="ECO:0000259" key="3">
    <source>
        <dbReference type="Pfam" id="PF00048"/>
    </source>
</evidence>
<dbReference type="Pfam" id="PF00048">
    <property type="entry name" value="IL8"/>
    <property type="match status" value="1"/>
</dbReference>
<dbReference type="AlphaFoldDB" id="A0A6P9D5X9"/>
<dbReference type="KEGG" id="pgut:117673636"/>
<dbReference type="Proteomes" id="UP001652622">
    <property type="component" value="Unplaced"/>
</dbReference>
<organism evidence="4 5">
    <name type="scientific">Pantherophis guttatus</name>
    <name type="common">Corn snake</name>
    <name type="synonym">Elaphe guttata</name>
    <dbReference type="NCBI Taxonomy" id="94885"/>
    <lineage>
        <taxon>Eukaryota</taxon>
        <taxon>Metazoa</taxon>
        <taxon>Chordata</taxon>
        <taxon>Craniata</taxon>
        <taxon>Vertebrata</taxon>
        <taxon>Euteleostomi</taxon>
        <taxon>Lepidosauria</taxon>
        <taxon>Squamata</taxon>
        <taxon>Bifurcata</taxon>
        <taxon>Unidentata</taxon>
        <taxon>Episquamata</taxon>
        <taxon>Toxicofera</taxon>
        <taxon>Serpentes</taxon>
        <taxon>Colubroidea</taxon>
        <taxon>Colubridae</taxon>
        <taxon>Colubrinae</taxon>
        <taxon>Pantherophis</taxon>
    </lineage>
</organism>
<dbReference type="Gene3D" id="2.40.50.40">
    <property type="match status" value="1"/>
</dbReference>
<reference evidence="5" key="1">
    <citation type="submission" date="2025-08" db="UniProtKB">
        <authorList>
            <consortium name="RefSeq"/>
        </authorList>
    </citation>
    <scope>IDENTIFICATION</scope>
    <source>
        <tissue evidence="5">Blood</tissue>
    </source>
</reference>
<keyword evidence="4" id="KW-1185">Reference proteome</keyword>
<proteinExistence type="predicted"/>
<evidence type="ECO:0000256" key="1">
    <source>
        <dbReference type="ARBA" id="ARBA00022514"/>
    </source>
</evidence>
<dbReference type="GO" id="GO:0006955">
    <property type="term" value="P:immune response"/>
    <property type="evidence" value="ECO:0007669"/>
    <property type="project" value="InterPro"/>
</dbReference>
<dbReference type="GO" id="GO:0008009">
    <property type="term" value="F:chemokine activity"/>
    <property type="evidence" value="ECO:0007669"/>
    <property type="project" value="InterPro"/>
</dbReference>
<dbReference type="RefSeq" id="XP_034287005.1">
    <property type="nucleotide sequence ID" value="XM_034431114.2"/>
</dbReference>
<dbReference type="InterPro" id="IPR036048">
    <property type="entry name" value="Interleukin_8-like_sf"/>
</dbReference>
<dbReference type="InParanoid" id="A0A6P9D5X9"/>
<feature type="domain" description="Chemokine interleukin-8-like" evidence="3">
    <location>
        <begin position="30"/>
        <end position="87"/>
    </location>
</feature>
<keyword evidence="2" id="KW-0732">Signal</keyword>